<keyword evidence="2" id="KW-1185">Reference proteome</keyword>
<reference evidence="1 2" key="1">
    <citation type="submission" date="2020-01" db="EMBL/GenBank/DDBJ databases">
        <title>Leptobacterium flavescens.</title>
        <authorList>
            <person name="Wang G."/>
        </authorList>
    </citation>
    <scope>NUCLEOTIDE SEQUENCE [LARGE SCALE GENOMIC DNA]</scope>
    <source>
        <strain evidence="1 2">KCTC 22160</strain>
    </source>
</reference>
<protein>
    <submittedName>
        <fullName evidence="1">Uncharacterized protein</fullName>
    </submittedName>
</protein>
<name>A0A6P0URR2_9FLAO</name>
<comment type="caution">
    <text evidence="1">The sequence shown here is derived from an EMBL/GenBank/DDBJ whole genome shotgun (WGS) entry which is preliminary data.</text>
</comment>
<dbReference type="RefSeq" id="WP_163606589.1">
    <property type="nucleotide sequence ID" value="NZ_JAABOO010000002.1"/>
</dbReference>
<gene>
    <name evidence="1" type="ORF">GWK08_08905</name>
</gene>
<dbReference type="Proteomes" id="UP000468581">
    <property type="component" value="Unassembled WGS sequence"/>
</dbReference>
<accession>A0A6P0URR2</accession>
<sequence length="98" mass="11848">MNLILMIQRLYAELFSWAFDSEFDMERTFEELKDWHTTASPESKEKVKAQYAKIFKNKWFYLASPIIYMILKYNAMKYTNHEYLESLISKQFGGDDEH</sequence>
<dbReference type="AlphaFoldDB" id="A0A6P0URR2"/>
<evidence type="ECO:0000313" key="1">
    <source>
        <dbReference type="EMBL" id="NER13553.1"/>
    </source>
</evidence>
<evidence type="ECO:0000313" key="2">
    <source>
        <dbReference type="Proteomes" id="UP000468581"/>
    </source>
</evidence>
<dbReference type="EMBL" id="JAABOO010000002">
    <property type="protein sequence ID" value="NER13553.1"/>
    <property type="molecule type" value="Genomic_DNA"/>
</dbReference>
<proteinExistence type="predicted"/>
<organism evidence="1 2">
    <name type="scientific">Leptobacterium flavescens</name>
    <dbReference type="NCBI Taxonomy" id="472055"/>
    <lineage>
        <taxon>Bacteria</taxon>
        <taxon>Pseudomonadati</taxon>
        <taxon>Bacteroidota</taxon>
        <taxon>Flavobacteriia</taxon>
        <taxon>Flavobacteriales</taxon>
        <taxon>Flavobacteriaceae</taxon>
        <taxon>Leptobacterium</taxon>
    </lineage>
</organism>